<organism evidence="1 2">
    <name type="scientific">Daphnia pulex</name>
    <name type="common">Water flea</name>
    <dbReference type="NCBI Taxonomy" id="6669"/>
    <lineage>
        <taxon>Eukaryota</taxon>
        <taxon>Metazoa</taxon>
        <taxon>Ecdysozoa</taxon>
        <taxon>Arthropoda</taxon>
        <taxon>Crustacea</taxon>
        <taxon>Branchiopoda</taxon>
        <taxon>Diplostraca</taxon>
        <taxon>Cladocera</taxon>
        <taxon>Anomopoda</taxon>
        <taxon>Daphniidae</taxon>
        <taxon>Daphnia</taxon>
    </lineage>
</organism>
<proteinExistence type="predicted"/>
<name>E9GUK4_DAPPU</name>
<accession>E9GUK4</accession>
<dbReference type="EMBL" id="GL732566">
    <property type="protein sequence ID" value="EFX76740.1"/>
    <property type="molecule type" value="Genomic_DNA"/>
</dbReference>
<dbReference type="AlphaFoldDB" id="E9GUK4"/>
<dbReference type="InParanoid" id="E9GUK4"/>
<dbReference type="KEGG" id="dpx:DAPPUDRAFT_248395"/>
<dbReference type="HOGENOM" id="CLU_2544895_0_0_1"/>
<dbReference type="Proteomes" id="UP000000305">
    <property type="component" value="Unassembled WGS sequence"/>
</dbReference>
<gene>
    <name evidence="1" type="ORF">DAPPUDRAFT_248395</name>
</gene>
<protein>
    <submittedName>
        <fullName evidence="1">Uncharacterized protein</fullName>
    </submittedName>
</protein>
<evidence type="ECO:0000313" key="2">
    <source>
        <dbReference type="Proteomes" id="UP000000305"/>
    </source>
</evidence>
<evidence type="ECO:0000313" key="1">
    <source>
        <dbReference type="EMBL" id="EFX76740.1"/>
    </source>
</evidence>
<sequence>MFADVYVEVSSDSNLSRKFLNERETFEKQNQSQIEEESQVNSDLEDFFSPQELAEAFEAAKDSKPGEDKITVPMIRHLSKAAK</sequence>
<keyword evidence="2" id="KW-1185">Reference proteome</keyword>
<reference evidence="1 2" key="1">
    <citation type="journal article" date="2011" name="Science">
        <title>The ecoresponsive genome of Daphnia pulex.</title>
        <authorList>
            <person name="Colbourne J.K."/>
            <person name="Pfrender M.E."/>
            <person name="Gilbert D."/>
            <person name="Thomas W.K."/>
            <person name="Tucker A."/>
            <person name="Oakley T.H."/>
            <person name="Tokishita S."/>
            <person name="Aerts A."/>
            <person name="Arnold G.J."/>
            <person name="Basu M.K."/>
            <person name="Bauer D.J."/>
            <person name="Caceres C.E."/>
            <person name="Carmel L."/>
            <person name="Casola C."/>
            <person name="Choi J.H."/>
            <person name="Detter J.C."/>
            <person name="Dong Q."/>
            <person name="Dusheyko S."/>
            <person name="Eads B.D."/>
            <person name="Frohlich T."/>
            <person name="Geiler-Samerotte K.A."/>
            <person name="Gerlach D."/>
            <person name="Hatcher P."/>
            <person name="Jogdeo S."/>
            <person name="Krijgsveld J."/>
            <person name="Kriventseva E.V."/>
            <person name="Kultz D."/>
            <person name="Laforsch C."/>
            <person name="Lindquist E."/>
            <person name="Lopez J."/>
            <person name="Manak J.R."/>
            <person name="Muller J."/>
            <person name="Pangilinan J."/>
            <person name="Patwardhan R.P."/>
            <person name="Pitluck S."/>
            <person name="Pritham E.J."/>
            <person name="Rechtsteiner A."/>
            <person name="Rho M."/>
            <person name="Rogozin I.B."/>
            <person name="Sakarya O."/>
            <person name="Salamov A."/>
            <person name="Schaack S."/>
            <person name="Shapiro H."/>
            <person name="Shiga Y."/>
            <person name="Skalitzky C."/>
            <person name="Smith Z."/>
            <person name="Souvorov A."/>
            <person name="Sung W."/>
            <person name="Tang Z."/>
            <person name="Tsuchiya D."/>
            <person name="Tu H."/>
            <person name="Vos H."/>
            <person name="Wang M."/>
            <person name="Wolf Y.I."/>
            <person name="Yamagata H."/>
            <person name="Yamada T."/>
            <person name="Ye Y."/>
            <person name="Shaw J.R."/>
            <person name="Andrews J."/>
            <person name="Crease T.J."/>
            <person name="Tang H."/>
            <person name="Lucas S.M."/>
            <person name="Robertson H.M."/>
            <person name="Bork P."/>
            <person name="Koonin E.V."/>
            <person name="Zdobnov E.M."/>
            <person name="Grigoriev I.V."/>
            <person name="Lynch M."/>
            <person name="Boore J.L."/>
        </authorList>
    </citation>
    <scope>NUCLEOTIDE SEQUENCE [LARGE SCALE GENOMIC DNA]</scope>
</reference>